<keyword evidence="7" id="KW-0131">Cell cycle</keyword>
<reference evidence="10 11" key="1">
    <citation type="submission" date="2023-07" db="EMBL/GenBank/DDBJ databases">
        <title>Genomic Encyclopedia of Type Strains, Phase IV (KMG-IV): sequencing the most valuable type-strain genomes for metagenomic binning, comparative biology and taxonomic classification.</title>
        <authorList>
            <person name="Goeker M."/>
        </authorList>
    </citation>
    <scope>NUCLEOTIDE SEQUENCE [LARGE SCALE GENOMIC DNA]</scope>
    <source>
        <strain evidence="10 11">DSM 20694</strain>
    </source>
</reference>
<accession>A0ABT9USL6</accession>
<keyword evidence="2" id="KW-1003">Cell membrane</keyword>
<evidence type="ECO:0000313" key="11">
    <source>
        <dbReference type="Proteomes" id="UP001228504"/>
    </source>
</evidence>
<evidence type="ECO:0000256" key="6">
    <source>
        <dbReference type="ARBA" id="ARBA00023136"/>
    </source>
</evidence>
<dbReference type="RefSeq" id="WP_307484543.1">
    <property type="nucleotide sequence ID" value="NZ_JAUSUF010000002.1"/>
</dbReference>
<evidence type="ECO:0000256" key="2">
    <source>
        <dbReference type="ARBA" id="ARBA00022475"/>
    </source>
</evidence>
<feature type="domain" description="POTRA" evidence="9">
    <location>
        <begin position="42"/>
        <end position="110"/>
    </location>
</feature>
<evidence type="ECO:0000256" key="3">
    <source>
        <dbReference type="ARBA" id="ARBA00022618"/>
    </source>
</evidence>
<dbReference type="PROSITE" id="PS51779">
    <property type="entry name" value="POTRA"/>
    <property type="match status" value="1"/>
</dbReference>
<dbReference type="Proteomes" id="UP001228504">
    <property type="component" value="Unassembled WGS sequence"/>
</dbReference>
<evidence type="ECO:0000256" key="7">
    <source>
        <dbReference type="ARBA" id="ARBA00023306"/>
    </source>
</evidence>
<evidence type="ECO:0000256" key="8">
    <source>
        <dbReference type="SAM" id="Phobius"/>
    </source>
</evidence>
<organism evidence="10 11">
    <name type="scientific">Eubacterium multiforme</name>
    <dbReference type="NCBI Taxonomy" id="83339"/>
    <lineage>
        <taxon>Bacteria</taxon>
        <taxon>Bacillati</taxon>
        <taxon>Bacillota</taxon>
        <taxon>Clostridia</taxon>
        <taxon>Eubacteriales</taxon>
        <taxon>Eubacteriaceae</taxon>
        <taxon>Eubacterium</taxon>
    </lineage>
</organism>
<comment type="caution">
    <text evidence="10">The sequence shown here is derived from an EMBL/GenBank/DDBJ whole genome shotgun (WGS) entry which is preliminary data.</text>
</comment>
<dbReference type="Pfam" id="PF03799">
    <property type="entry name" value="FtsQ_DivIB_C"/>
    <property type="match status" value="1"/>
</dbReference>
<keyword evidence="4 8" id="KW-0812">Transmembrane</keyword>
<evidence type="ECO:0000256" key="5">
    <source>
        <dbReference type="ARBA" id="ARBA00022989"/>
    </source>
</evidence>
<keyword evidence="5 8" id="KW-1133">Transmembrane helix</keyword>
<evidence type="ECO:0000256" key="1">
    <source>
        <dbReference type="ARBA" id="ARBA00004370"/>
    </source>
</evidence>
<dbReference type="EMBL" id="JAUSUF010000002">
    <property type="protein sequence ID" value="MDQ0149295.1"/>
    <property type="molecule type" value="Genomic_DNA"/>
</dbReference>
<dbReference type="PANTHER" id="PTHR37820:SF1">
    <property type="entry name" value="CELL DIVISION PROTEIN FTSQ"/>
    <property type="match status" value="1"/>
</dbReference>
<keyword evidence="6 8" id="KW-0472">Membrane</keyword>
<protein>
    <submittedName>
        <fullName evidence="10">Cell division protein FtsQ</fullName>
    </submittedName>
</protein>
<comment type="subcellular location">
    <subcellularLocation>
        <location evidence="1">Membrane</location>
    </subcellularLocation>
</comment>
<dbReference type="Pfam" id="PF08478">
    <property type="entry name" value="POTRA_1"/>
    <property type="match status" value="1"/>
</dbReference>
<dbReference type="InterPro" id="IPR050487">
    <property type="entry name" value="FtsQ_DivIB"/>
</dbReference>
<proteinExistence type="predicted"/>
<name>A0ABT9USL6_9FIRM</name>
<evidence type="ECO:0000259" key="9">
    <source>
        <dbReference type="PROSITE" id="PS51779"/>
    </source>
</evidence>
<gene>
    <name evidence="10" type="ORF">J2S18_001225</name>
</gene>
<dbReference type="InterPro" id="IPR005548">
    <property type="entry name" value="Cell_div_FtsQ/DivIB_C"/>
</dbReference>
<dbReference type="InterPro" id="IPR034746">
    <property type="entry name" value="POTRA"/>
</dbReference>
<dbReference type="InterPro" id="IPR013685">
    <property type="entry name" value="POTRA_FtsQ_type"/>
</dbReference>
<evidence type="ECO:0000256" key="4">
    <source>
        <dbReference type="ARBA" id="ARBA00022692"/>
    </source>
</evidence>
<keyword evidence="11" id="KW-1185">Reference proteome</keyword>
<dbReference type="PANTHER" id="PTHR37820">
    <property type="entry name" value="CELL DIVISION PROTEIN DIVIB"/>
    <property type="match status" value="1"/>
</dbReference>
<evidence type="ECO:0000313" key="10">
    <source>
        <dbReference type="EMBL" id="MDQ0149295.1"/>
    </source>
</evidence>
<dbReference type="Gene3D" id="3.10.20.310">
    <property type="entry name" value="membrane protein fhac"/>
    <property type="match status" value="1"/>
</dbReference>
<feature type="transmembrane region" description="Helical" evidence="8">
    <location>
        <begin position="21"/>
        <end position="37"/>
    </location>
</feature>
<keyword evidence="3 10" id="KW-0132">Cell division</keyword>
<sequence>MGSNENRYIKKARRKRMIKRIVFIMILVIIAGGLFVTKSNVFLIKKVNVTGGDLITKDIINEKVKQIKEQNIFFVKSSEVEKLLKSDPYVDKSTIKRKLPSTLEVNVTEKNVGYYVKIGDNYDIISSDLVLLEKVNKLKTEDLIQITGLNGTNNKLGEAYVNTKGDKRLEDFLVNLYEIKKANKTDNKITMVNVANINKIKIYFKDVEVKVGNGENLVKKMRTALSILEDKKLNLKNGYIDLSFDGTPVINEKK</sequence>
<dbReference type="GO" id="GO:0051301">
    <property type="term" value="P:cell division"/>
    <property type="evidence" value="ECO:0007669"/>
    <property type="project" value="UniProtKB-KW"/>
</dbReference>